<keyword evidence="2" id="KW-0472">Membrane</keyword>
<dbReference type="PANTHER" id="PTHR23302:SF40">
    <property type="entry name" value="TRANSMEMBRANE CHANNEL-LIKE PROTEIN"/>
    <property type="match status" value="1"/>
</dbReference>
<gene>
    <name evidence="3" type="primary">106070185</name>
</gene>
<dbReference type="GO" id="GO:0008381">
    <property type="term" value="F:mechanosensitive monoatomic ion channel activity"/>
    <property type="evidence" value="ECO:0007669"/>
    <property type="project" value="TreeGrafter"/>
</dbReference>
<dbReference type="VEuPathDB" id="VectorBase:BGLB021096"/>
<proteinExistence type="predicted"/>
<feature type="transmembrane region" description="Helical" evidence="2">
    <location>
        <begin position="95"/>
        <end position="120"/>
    </location>
</feature>
<accession>A0A2C9KLN1</accession>
<sequence length="298" mass="33049">MSLTKYEPMRQGPVLHCTITACSSQRQPPPQKSWSNNFYYALLLVMLFLCMLPPLFAIVGIEPSPQCGPFSGQQRMFQVLTETMETELPASVNSVIQYAASPGVILPLFMLLGMTIYYLVSVGHSLRDANNELRMQLEYERTEGRKKVYAMADARHEPKGRTKGHGWGAARSSFVTKPKDMANTVLQAMHTSKGGQAKSRVHPTADGSRTSSQAQKKPGQTLMDKLRAAQKLQNVPVAVIRGKQSIKANTSASRESLDRSGKPQIFDPYGDMYALRKTAGFQSRAFCKRGFEPVKLSL</sequence>
<keyword evidence="2" id="KW-1133">Transmembrane helix</keyword>
<evidence type="ECO:0000256" key="2">
    <source>
        <dbReference type="SAM" id="Phobius"/>
    </source>
</evidence>
<protein>
    <recommendedName>
        <fullName evidence="5">TMC domain-containing protein</fullName>
    </recommendedName>
</protein>
<dbReference type="KEGG" id="bgt:106070185"/>
<evidence type="ECO:0000256" key="1">
    <source>
        <dbReference type="SAM" id="MobiDB-lite"/>
    </source>
</evidence>
<evidence type="ECO:0008006" key="5">
    <source>
        <dbReference type="Google" id="ProtNLM"/>
    </source>
</evidence>
<organism evidence="3 4">
    <name type="scientific">Biomphalaria glabrata</name>
    <name type="common">Bloodfluke planorb</name>
    <name type="synonym">Freshwater snail</name>
    <dbReference type="NCBI Taxonomy" id="6526"/>
    <lineage>
        <taxon>Eukaryota</taxon>
        <taxon>Metazoa</taxon>
        <taxon>Spiralia</taxon>
        <taxon>Lophotrochozoa</taxon>
        <taxon>Mollusca</taxon>
        <taxon>Gastropoda</taxon>
        <taxon>Heterobranchia</taxon>
        <taxon>Euthyneura</taxon>
        <taxon>Panpulmonata</taxon>
        <taxon>Hygrophila</taxon>
        <taxon>Lymnaeoidea</taxon>
        <taxon>Planorbidae</taxon>
        <taxon>Biomphalaria</taxon>
    </lineage>
</organism>
<evidence type="ECO:0000313" key="4">
    <source>
        <dbReference type="Proteomes" id="UP000076420"/>
    </source>
</evidence>
<dbReference type="PANTHER" id="PTHR23302">
    <property type="entry name" value="TRANSMEMBRANE CHANNEL-RELATED"/>
    <property type="match status" value="1"/>
</dbReference>
<dbReference type="AlphaFoldDB" id="A0A2C9KLN1"/>
<name>A0A2C9KLN1_BIOGL</name>
<dbReference type="PROSITE" id="PS51257">
    <property type="entry name" value="PROKAR_LIPOPROTEIN"/>
    <property type="match status" value="1"/>
</dbReference>
<evidence type="ECO:0000313" key="3">
    <source>
        <dbReference type="EnsemblMetazoa" id="BGLB021096-PA"/>
    </source>
</evidence>
<dbReference type="VEuPathDB" id="VectorBase:BGLAX_032768"/>
<dbReference type="STRING" id="6526.A0A2C9KLN1"/>
<dbReference type="OrthoDB" id="5831905at2759"/>
<feature type="region of interest" description="Disordered" evidence="1">
    <location>
        <begin position="190"/>
        <end position="219"/>
    </location>
</feature>
<dbReference type="GO" id="GO:0005886">
    <property type="term" value="C:plasma membrane"/>
    <property type="evidence" value="ECO:0007669"/>
    <property type="project" value="InterPro"/>
</dbReference>
<keyword evidence="2" id="KW-0812">Transmembrane</keyword>
<dbReference type="VEuPathDB" id="VectorBase:BGLAX_046555"/>
<dbReference type="Proteomes" id="UP000076420">
    <property type="component" value="Unassembled WGS sequence"/>
</dbReference>
<dbReference type="EnsemblMetazoa" id="BGLB021096-RA">
    <property type="protein sequence ID" value="BGLB021096-PA"/>
    <property type="gene ID" value="BGLB021096"/>
</dbReference>
<reference evidence="3" key="1">
    <citation type="submission" date="2020-05" db="UniProtKB">
        <authorList>
            <consortium name="EnsemblMetazoa"/>
        </authorList>
    </citation>
    <scope>IDENTIFICATION</scope>
    <source>
        <strain evidence="3">BB02</strain>
    </source>
</reference>
<feature type="transmembrane region" description="Helical" evidence="2">
    <location>
        <begin position="38"/>
        <end position="61"/>
    </location>
</feature>
<dbReference type="InterPro" id="IPR038900">
    <property type="entry name" value="TMC"/>
</dbReference>